<keyword evidence="2" id="KW-0256">Endoplasmic reticulum</keyword>
<evidence type="ECO:0000313" key="4">
    <source>
        <dbReference type="EMBL" id="RXM92990.1"/>
    </source>
</evidence>
<comment type="similarity">
    <text evidence="2">Belongs to the SWP1 family.</text>
</comment>
<keyword evidence="5" id="KW-1185">Reference proteome</keyword>
<dbReference type="Proteomes" id="UP000289886">
    <property type="component" value="Unassembled WGS sequence"/>
</dbReference>
<accession>A0A444UXZ0</accession>
<comment type="subunit">
    <text evidence="1">Component of the oligosaccharyltransferase (OST) complex. OST exists in two different complex forms which contain common core subunits RPN1, RPN2, OST48, OST4, DAD1 and TMEM258, either STT3A or STT3B as catalytic subunits, and form-specific accessory subunits. STT3A complex assembly occurs through the formation of 3 subcomplexes. Subcomplex 1 contains RPN1 and TMEM258, subcomplex 2 contains the STT3A-specific subunits STT3A, DC2/OSTC, and KCP2 as well as the core subunit OST4, and subcomplex 3 contains RPN2, DAD1, and OST48. The STT3A complex can form stable complexes with the Sec61 complex or with both the Sec61 and TRAP complexes. Interacts with DDI2. Interacts with TMEM35A/NACHO.</text>
</comment>
<dbReference type="GO" id="GO:0016740">
    <property type="term" value="F:transferase activity"/>
    <property type="evidence" value="ECO:0007669"/>
    <property type="project" value="UniProtKB-KW"/>
</dbReference>
<dbReference type="UniPathway" id="UPA00378"/>
<dbReference type="InterPro" id="IPR055373">
    <property type="entry name" value="Ribophorin_II_N"/>
</dbReference>
<comment type="caution">
    <text evidence="4">The sequence shown here is derived from an EMBL/GenBank/DDBJ whole genome shotgun (WGS) entry which is preliminary data.</text>
</comment>
<comment type="pathway">
    <text evidence="2">Protein modification; protein glycosylation.</text>
</comment>
<comment type="function">
    <text evidence="2">Subunit of the oligosaccharyl transferase (OST) complex that catalyzes the initial transfer of a defined glycan (Glc(3)Man(9)GlcNAc(2) in eukaryotes) from the lipid carrier dolichol-pyrophosphate to an asparagine residue within an Asn-X-Ser/Thr consensus motif in nascent polypeptide chains, the first step in protein N-glycosylation. N-glycosylation occurs cotranslationally and the complex associates with the Sec61 complex at the channel-forming translocon complex that mediates protein translocation across the endoplasmic reticulum (ER). All subunits are required for a maximal enzyme activity.</text>
</comment>
<keyword evidence="4" id="KW-0808">Transferase</keyword>
<reference evidence="4 5" key="1">
    <citation type="submission" date="2019-01" db="EMBL/GenBank/DDBJ databases">
        <title>Draft Genome and Complete Hox-Cluster Characterization of the Sterlet Sturgeon (Acipenser ruthenus).</title>
        <authorList>
            <person name="Wei Q."/>
        </authorList>
    </citation>
    <scope>NUCLEOTIDE SEQUENCE [LARGE SCALE GENOMIC DNA]</scope>
    <source>
        <strain evidence="4">WHYD16114868_AA</strain>
        <tissue evidence="4">Blood</tissue>
    </source>
</reference>
<name>A0A444UXZ0_ACIRT</name>
<dbReference type="PANTHER" id="PTHR12640">
    <property type="entry name" value="RIBOPHORIN II"/>
    <property type="match status" value="1"/>
</dbReference>
<dbReference type="EMBL" id="SCEB01005326">
    <property type="protein sequence ID" value="RXM92990.1"/>
    <property type="molecule type" value="Genomic_DNA"/>
</dbReference>
<proteinExistence type="inferred from homology"/>
<sequence>MAHPGLISLFLLALVLCAQALTPSHHLSSADVTRLKAFLNQPLEDLESAYYTIVGLSKLGARVSDEKAACQFLKSHHDPTSIDSLFFAAEASQALSDCEIPVSNETRDLLLAVVSEDSSVSQIHHAVGALGSLGLPLASQEVVSALAARITKEDNVMA</sequence>
<dbReference type="GO" id="GO:0006487">
    <property type="term" value="P:protein N-linked glycosylation"/>
    <property type="evidence" value="ECO:0007669"/>
    <property type="project" value="UniProtKB-UniRule"/>
</dbReference>
<evidence type="ECO:0000256" key="1">
    <source>
        <dbReference type="ARBA" id="ARBA00046750"/>
    </source>
</evidence>
<dbReference type="Pfam" id="PF05817">
    <property type="entry name" value="Ribophorin_II"/>
    <property type="match status" value="1"/>
</dbReference>
<organism evidence="4 5">
    <name type="scientific">Acipenser ruthenus</name>
    <name type="common">Sterlet sturgeon</name>
    <dbReference type="NCBI Taxonomy" id="7906"/>
    <lineage>
        <taxon>Eukaryota</taxon>
        <taxon>Metazoa</taxon>
        <taxon>Chordata</taxon>
        <taxon>Craniata</taxon>
        <taxon>Vertebrata</taxon>
        <taxon>Euteleostomi</taxon>
        <taxon>Actinopterygii</taxon>
        <taxon>Chondrostei</taxon>
        <taxon>Acipenseriformes</taxon>
        <taxon>Acipenseridae</taxon>
        <taxon>Acipenser</taxon>
    </lineage>
</organism>
<dbReference type="InterPro" id="IPR008814">
    <property type="entry name" value="Swp1"/>
</dbReference>
<feature type="domain" description="Ribophorin II N-terminal" evidence="3">
    <location>
        <begin position="27"/>
        <end position="157"/>
    </location>
</feature>
<evidence type="ECO:0000256" key="2">
    <source>
        <dbReference type="RuleBase" id="RU366029"/>
    </source>
</evidence>
<feature type="chain" id="PRO_5019610872" description="Dolichyl-diphosphooligosaccharide--protein glycosyltransferase subunit 2" evidence="2">
    <location>
        <begin position="21"/>
        <end position="158"/>
    </location>
</feature>
<protein>
    <recommendedName>
        <fullName evidence="2">Dolichyl-diphosphooligosaccharide--protein glycosyltransferase subunit 2</fullName>
    </recommendedName>
    <alternativeName>
        <fullName evidence="2">Ribophorin-2</fullName>
    </alternativeName>
</protein>
<feature type="signal peptide" evidence="2">
    <location>
        <begin position="1"/>
        <end position="20"/>
    </location>
</feature>
<comment type="subcellular location">
    <subcellularLocation>
        <location evidence="2">Endoplasmic reticulum membrane</location>
        <topology evidence="2">Multi-pass membrane protein</topology>
    </subcellularLocation>
</comment>
<dbReference type="GO" id="GO:0008250">
    <property type="term" value="C:oligosaccharyltransferase complex"/>
    <property type="evidence" value="ECO:0007669"/>
    <property type="project" value="UniProtKB-UniRule"/>
</dbReference>
<gene>
    <name evidence="4" type="ORF">EOD39_19555</name>
</gene>
<keyword evidence="2" id="KW-0732">Signal</keyword>
<evidence type="ECO:0000313" key="5">
    <source>
        <dbReference type="Proteomes" id="UP000289886"/>
    </source>
</evidence>
<dbReference type="AlphaFoldDB" id="A0A444UXZ0"/>
<evidence type="ECO:0000259" key="3">
    <source>
        <dbReference type="Pfam" id="PF05817"/>
    </source>
</evidence>
<dbReference type="PANTHER" id="PTHR12640:SF0">
    <property type="entry name" value="DOLICHYL-DIPHOSPHOOLIGOSACCHARIDE--PROTEIN GLYCOSYLTRANSFERASE SUBUNIT 2"/>
    <property type="match status" value="1"/>
</dbReference>